<evidence type="ECO:0000313" key="1">
    <source>
        <dbReference type="EMBL" id="GFY56480.1"/>
    </source>
</evidence>
<dbReference type="EMBL" id="BMAV01010990">
    <property type="protein sequence ID" value="GFY56480.1"/>
    <property type="molecule type" value="Genomic_DNA"/>
</dbReference>
<organism evidence="1 2">
    <name type="scientific">Trichonephila inaurata madagascariensis</name>
    <dbReference type="NCBI Taxonomy" id="2747483"/>
    <lineage>
        <taxon>Eukaryota</taxon>
        <taxon>Metazoa</taxon>
        <taxon>Ecdysozoa</taxon>
        <taxon>Arthropoda</taxon>
        <taxon>Chelicerata</taxon>
        <taxon>Arachnida</taxon>
        <taxon>Araneae</taxon>
        <taxon>Araneomorphae</taxon>
        <taxon>Entelegynae</taxon>
        <taxon>Araneoidea</taxon>
        <taxon>Nephilidae</taxon>
        <taxon>Trichonephila</taxon>
        <taxon>Trichonephila inaurata</taxon>
    </lineage>
</organism>
<accession>A0A8X6XMK9</accession>
<protein>
    <submittedName>
        <fullName evidence="1">Uncharacterized protein</fullName>
    </submittedName>
</protein>
<gene>
    <name evidence="1" type="ORF">TNIN_76381</name>
</gene>
<sequence length="104" mass="11654">MPCFVKKPSSLNRKGNHSVRHQISSCFVTLLNSATTDRVLVDGDSVSHCNTLSSSSGWYTLFSCPALSPVTRDDPFIDASEWGMQWTSPHWKMLGVHCNRLDRI</sequence>
<dbReference type="Proteomes" id="UP000886998">
    <property type="component" value="Unassembled WGS sequence"/>
</dbReference>
<reference evidence="1" key="1">
    <citation type="submission" date="2020-08" db="EMBL/GenBank/DDBJ databases">
        <title>Multicomponent nature underlies the extraordinary mechanical properties of spider dragline silk.</title>
        <authorList>
            <person name="Kono N."/>
            <person name="Nakamura H."/>
            <person name="Mori M."/>
            <person name="Yoshida Y."/>
            <person name="Ohtoshi R."/>
            <person name="Malay A.D."/>
            <person name="Moran D.A.P."/>
            <person name="Tomita M."/>
            <person name="Numata K."/>
            <person name="Arakawa K."/>
        </authorList>
    </citation>
    <scope>NUCLEOTIDE SEQUENCE</scope>
</reference>
<proteinExistence type="predicted"/>
<evidence type="ECO:0000313" key="2">
    <source>
        <dbReference type="Proteomes" id="UP000886998"/>
    </source>
</evidence>
<dbReference type="AlphaFoldDB" id="A0A8X6XMK9"/>
<keyword evidence="2" id="KW-1185">Reference proteome</keyword>
<comment type="caution">
    <text evidence="1">The sequence shown here is derived from an EMBL/GenBank/DDBJ whole genome shotgun (WGS) entry which is preliminary data.</text>
</comment>
<name>A0A8X6XMK9_9ARAC</name>